<evidence type="ECO:0000313" key="6">
    <source>
        <dbReference type="Proteomes" id="UP000596742"/>
    </source>
</evidence>
<dbReference type="PROSITE" id="PS50871">
    <property type="entry name" value="C1Q"/>
    <property type="match status" value="1"/>
</dbReference>
<dbReference type="AlphaFoldDB" id="A0A8B6F9E3"/>
<dbReference type="PANTHER" id="PTHR22923:SF116">
    <property type="entry name" value="C1Q DOMAIN-CONTAINING PROTEIN"/>
    <property type="match status" value="1"/>
</dbReference>
<dbReference type="OrthoDB" id="6057180at2759"/>
<evidence type="ECO:0000313" key="5">
    <source>
        <dbReference type="EMBL" id="VDI45480.1"/>
    </source>
</evidence>
<sequence>MFIERYNDTIDEFQDDRIYELENTIRKLESKIKNIRTSKDKQKEPVMFYARINRSGFTLQTLSTLVFDTVILNLGEHYDKYDGVFVAPRKGIYLFSWTLSIHGGIYAVTELIVEGQGVSNSGSTGTSGGHQSASMTTLSRMKKDDHAFIRTTTYGSKHVFYSLSNHPRSSFLGMLVYEEK</sequence>
<dbReference type="PANTHER" id="PTHR22923">
    <property type="entry name" value="CEREBELLIN-RELATED"/>
    <property type="match status" value="1"/>
</dbReference>
<comment type="subcellular location">
    <subcellularLocation>
        <location evidence="1">Secreted</location>
    </subcellularLocation>
</comment>
<dbReference type="InterPro" id="IPR008983">
    <property type="entry name" value="Tumour_necrosis_fac-like_dom"/>
</dbReference>
<dbReference type="Proteomes" id="UP000596742">
    <property type="component" value="Unassembled WGS sequence"/>
</dbReference>
<name>A0A8B6F9E3_MYTGA</name>
<dbReference type="PRINTS" id="PR00007">
    <property type="entry name" value="COMPLEMNTC1Q"/>
</dbReference>
<dbReference type="SUPFAM" id="SSF49842">
    <property type="entry name" value="TNF-like"/>
    <property type="match status" value="1"/>
</dbReference>
<dbReference type="EMBL" id="UYJE01006369">
    <property type="protein sequence ID" value="VDI45480.1"/>
    <property type="molecule type" value="Genomic_DNA"/>
</dbReference>
<organism evidence="5 6">
    <name type="scientific">Mytilus galloprovincialis</name>
    <name type="common">Mediterranean mussel</name>
    <dbReference type="NCBI Taxonomy" id="29158"/>
    <lineage>
        <taxon>Eukaryota</taxon>
        <taxon>Metazoa</taxon>
        <taxon>Spiralia</taxon>
        <taxon>Lophotrochozoa</taxon>
        <taxon>Mollusca</taxon>
        <taxon>Bivalvia</taxon>
        <taxon>Autobranchia</taxon>
        <taxon>Pteriomorphia</taxon>
        <taxon>Mytilida</taxon>
        <taxon>Mytiloidea</taxon>
        <taxon>Mytilidae</taxon>
        <taxon>Mytilinae</taxon>
        <taxon>Mytilus</taxon>
    </lineage>
</organism>
<evidence type="ECO:0000259" key="4">
    <source>
        <dbReference type="PROSITE" id="PS50871"/>
    </source>
</evidence>
<proteinExistence type="predicted"/>
<feature type="domain" description="C1q" evidence="4">
    <location>
        <begin position="41"/>
        <end position="180"/>
    </location>
</feature>
<dbReference type="Gene3D" id="2.60.120.40">
    <property type="match status" value="1"/>
</dbReference>
<dbReference type="InterPro" id="IPR050822">
    <property type="entry name" value="Cerebellin_Synaptic_Org"/>
</dbReference>
<dbReference type="InterPro" id="IPR001073">
    <property type="entry name" value="C1q_dom"/>
</dbReference>
<dbReference type="Pfam" id="PF00386">
    <property type="entry name" value="C1q"/>
    <property type="match status" value="1"/>
</dbReference>
<keyword evidence="3" id="KW-0732">Signal</keyword>
<comment type="caution">
    <text evidence="5">The sequence shown here is derived from an EMBL/GenBank/DDBJ whole genome shotgun (WGS) entry which is preliminary data.</text>
</comment>
<dbReference type="GO" id="GO:0005576">
    <property type="term" value="C:extracellular region"/>
    <property type="evidence" value="ECO:0007669"/>
    <property type="project" value="UniProtKB-SubCell"/>
</dbReference>
<dbReference type="SMART" id="SM00110">
    <property type="entry name" value="C1Q"/>
    <property type="match status" value="1"/>
</dbReference>
<gene>
    <name evidence="5" type="ORF">MGAL_10B070711</name>
</gene>
<keyword evidence="2" id="KW-0964">Secreted</keyword>
<keyword evidence="6" id="KW-1185">Reference proteome</keyword>
<evidence type="ECO:0000256" key="3">
    <source>
        <dbReference type="ARBA" id="ARBA00022729"/>
    </source>
</evidence>
<evidence type="ECO:0000256" key="2">
    <source>
        <dbReference type="ARBA" id="ARBA00022525"/>
    </source>
</evidence>
<accession>A0A8B6F9E3</accession>
<reference evidence="5" key="1">
    <citation type="submission" date="2018-11" db="EMBL/GenBank/DDBJ databases">
        <authorList>
            <person name="Alioto T."/>
            <person name="Alioto T."/>
        </authorList>
    </citation>
    <scope>NUCLEOTIDE SEQUENCE</scope>
</reference>
<protein>
    <recommendedName>
        <fullName evidence="4">C1q domain-containing protein</fullName>
    </recommendedName>
</protein>
<evidence type="ECO:0000256" key="1">
    <source>
        <dbReference type="ARBA" id="ARBA00004613"/>
    </source>
</evidence>